<dbReference type="OrthoDB" id="260030at2759"/>
<dbReference type="GO" id="GO:0045505">
    <property type="term" value="F:dynein intermediate chain binding"/>
    <property type="evidence" value="ECO:0007669"/>
    <property type="project" value="InterPro"/>
</dbReference>
<evidence type="ECO:0000313" key="4">
    <source>
        <dbReference type="EMBL" id="RNF01247.1"/>
    </source>
</evidence>
<name>A0A3R7NDW3_9TRYP</name>
<feature type="domain" description="Flagellar attachment zone protein 1 conserved" evidence="3">
    <location>
        <begin position="536"/>
        <end position="621"/>
    </location>
</feature>
<evidence type="ECO:0000313" key="5">
    <source>
        <dbReference type="Proteomes" id="UP000284403"/>
    </source>
</evidence>
<feature type="non-terminal residue" evidence="4">
    <location>
        <position position="807"/>
    </location>
</feature>
<feature type="region of interest" description="Disordered" evidence="2">
    <location>
        <begin position="396"/>
        <end position="415"/>
    </location>
</feature>
<dbReference type="InterPro" id="IPR026983">
    <property type="entry name" value="DHC"/>
</dbReference>
<feature type="coiled-coil region" evidence="1">
    <location>
        <begin position="251"/>
        <end position="306"/>
    </location>
</feature>
<dbReference type="GO" id="GO:0051959">
    <property type="term" value="F:dynein light intermediate chain binding"/>
    <property type="evidence" value="ECO:0007669"/>
    <property type="project" value="InterPro"/>
</dbReference>
<dbReference type="Gene3D" id="1.20.920.20">
    <property type="match status" value="1"/>
</dbReference>
<feature type="domain" description="Flagellar attachment zone protein 1 conserved" evidence="3">
    <location>
        <begin position="632"/>
        <end position="723"/>
    </location>
</feature>
<dbReference type="RefSeq" id="XP_029224409.1">
    <property type="nucleotide sequence ID" value="XM_029375460.1"/>
</dbReference>
<feature type="domain" description="Flagellar attachment zone protein 1 conserved" evidence="3">
    <location>
        <begin position="441"/>
        <end position="528"/>
    </location>
</feature>
<protein>
    <submittedName>
        <fullName evidence="4">Microtubule-associated protein Gb4</fullName>
    </submittedName>
</protein>
<reference evidence="4 5" key="1">
    <citation type="journal article" date="2018" name="BMC Genomics">
        <title>Genomic comparison of Trypanosoma conorhini and Trypanosoma rangeli to Trypanosoma cruzi strains of high and low virulence.</title>
        <authorList>
            <person name="Bradwell K.R."/>
            <person name="Koparde V.N."/>
            <person name="Matveyev A.V."/>
            <person name="Serrano M.G."/>
            <person name="Alves J.M."/>
            <person name="Parikh H."/>
            <person name="Huang B."/>
            <person name="Lee V."/>
            <person name="Espinosa-Alvarez O."/>
            <person name="Ortiz P.A."/>
            <person name="Costa-Martins A.G."/>
            <person name="Teixeira M.M."/>
            <person name="Buck G.A."/>
        </authorList>
    </citation>
    <scope>NUCLEOTIDE SEQUENCE [LARGE SCALE GENOMIC DNA]</scope>
    <source>
        <strain evidence="4 5">025E</strain>
    </source>
</reference>
<organism evidence="4 5">
    <name type="scientific">Trypanosoma conorhini</name>
    <dbReference type="NCBI Taxonomy" id="83891"/>
    <lineage>
        <taxon>Eukaryota</taxon>
        <taxon>Discoba</taxon>
        <taxon>Euglenozoa</taxon>
        <taxon>Kinetoplastea</taxon>
        <taxon>Metakinetoplastina</taxon>
        <taxon>Trypanosomatida</taxon>
        <taxon>Trypanosomatidae</taxon>
        <taxon>Trypanosoma</taxon>
    </lineage>
</organism>
<dbReference type="Proteomes" id="UP000284403">
    <property type="component" value="Unassembled WGS sequence"/>
</dbReference>
<evidence type="ECO:0000259" key="3">
    <source>
        <dbReference type="Pfam" id="PF23398"/>
    </source>
</evidence>
<gene>
    <name evidence="4" type="ORF">Tco025E_08615</name>
</gene>
<dbReference type="GO" id="GO:0097729">
    <property type="term" value="C:9+2 motile cilium"/>
    <property type="evidence" value="ECO:0007669"/>
    <property type="project" value="TreeGrafter"/>
</dbReference>
<dbReference type="EMBL" id="MKKU01000836">
    <property type="protein sequence ID" value="RNF01247.1"/>
    <property type="molecule type" value="Genomic_DNA"/>
</dbReference>
<dbReference type="AlphaFoldDB" id="A0A3R7NDW3"/>
<dbReference type="GO" id="GO:0008569">
    <property type="term" value="F:minus-end-directed microtubule motor activity"/>
    <property type="evidence" value="ECO:0007669"/>
    <property type="project" value="TreeGrafter"/>
</dbReference>
<dbReference type="Pfam" id="PF23398">
    <property type="entry name" value="FAZ1_cons"/>
    <property type="match status" value="4"/>
</dbReference>
<keyword evidence="5" id="KW-1185">Reference proteome</keyword>
<dbReference type="GO" id="GO:0030286">
    <property type="term" value="C:dynein complex"/>
    <property type="evidence" value="ECO:0007669"/>
    <property type="project" value="InterPro"/>
</dbReference>
<comment type="caution">
    <text evidence="4">The sequence shown here is derived from an EMBL/GenBank/DDBJ whole genome shotgun (WGS) entry which is preliminary data.</text>
</comment>
<evidence type="ECO:0000256" key="1">
    <source>
        <dbReference type="SAM" id="Coils"/>
    </source>
</evidence>
<accession>A0A3R7NDW3</accession>
<evidence type="ECO:0000256" key="2">
    <source>
        <dbReference type="SAM" id="MobiDB-lite"/>
    </source>
</evidence>
<keyword evidence="1" id="KW-0175">Coiled coil</keyword>
<sequence length="807" mass="92467">MSVRHGVAAGMVPGALRVGDMVTILTQRPGESDAHWTLGSLESAPYLHDVEVRLWEKQQEGEEGHEHLDEMESAEERELVARNQKVRDEMKRSMRQAAELTDKLRERRKSIMEAIGEADTHVFQSRAAIHAARTDVRDISHCHWHELKSYRSPAKMVLTILRAVMLLLSEDSAKDWPQMQRVLRDPHFKTRILEYDPDIELSRERSDYILRECVRRKSFRYDRAVKGSQAMGPIYYWVLAQLDSSEATVKQHQLEKRKKASQQELREVLREINEQQLRMAEYQALMDKAEEQLQAYRAERQRRSSLLQSSGSKLCPRETADRRYQDSFAGAEKKEYLRAAFYNWKPTTYCVMILRKRILVDFGTVTQEQWAQHSYSLEEPQIRLLDDALQRHQREVKSLSEDEAERQRREQQENEEIEAGLFHAMTETNAEAAAVSVALLERTFDGEAWKSILHNKRLAIVEAFCTDTAEALQISKCDVSVTQLACPPSTSQMVVDAEVRHDGSQSRKALLAIINAFSYPKLQALYSDATVSFAKLHMRFDGKKWKTILAENKEEVEQAFQSDTAVALAIPQTSVEVQNTTATEDALLFDYTVYINKQHTKEAQRTVENYNYPATWDVYRQLQSSAISDNNIWTKRHIEIEGEDWGHVVETRGEDVRRAFVRETAAAVGVEEGRVRSVVLRPGDDGLLVDFELNHPASLAEAAVDARLRGCAYAALWALYEPRPRLEEEKVVTTHELGFEGEDWDYVLEQRGVEVREAAAIETARALGVEREDVVEVELDVVPQNLVVFVTVRHSSRLSEGEVDGLL</sequence>
<proteinExistence type="predicted"/>
<dbReference type="GeneID" id="40322226"/>
<feature type="domain" description="Flagellar attachment zone protein 1 conserved" evidence="3">
    <location>
        <begin position="731"/>
        <end position="806"/>
    </location>
</feature>
<dbReference type="GO" id="GO:0060294">
    <property type="term" value="P:cilium movement involved in cell motility"/>
    <property type="evidence" value="ECO:0007669"/>
    <property type="project" value="TreeGrafter"/>
</dbReference>
<dbReference type="InterPro" id="IPR056614">
    <property type="entry name" value="FAZ1_cons"/>
</dbReference>
<dbReference type="PANTHER" id="PTHR10676">
    <property type="entry name" value="DYNEIN HEAVY CHAIN FAMILY PROTEIN"/>
    <property type="match status" value="1"/>
</dbReference>
<feature type="compositionally biased region" description="Basic and acidic residues" evidence="2">
    <location>
        <begin position="396"/>
        <end position="412"/>
    </location>
</feature>